<dbReference type="InterPro" id="IPR029063">
    <property type="entry name" value="SAM-dependent_MTases_sf"/>
</dbReference>
<comment type="caution">
    <text evidence="2">The sequence shown here is derived from an EMBL/GenBank/DDBJ whole genome shotgun (WGS) entry which is preliminary data.</text>
</comment>
<evidence type="ECO:0000313" key="2">
    <source>
        <dbReference type="EMBL" id="GEP41445.1"/>
    </source>
</evidence>
<sequence>MPFMSAPVDTPAPPASALRPITGTGRTLQQLWNHFQVEKSLGDQIRASRREDRAALFARLYDELFAKVPDHPRLHRRESEAESQRSVQARLGILKGLLSKDTVFMEIAPGDCRLACAVAAQVKDAYAADISDQRAPGLVCPPNFHMTVFDGFHLDLPPASVDVAFSYQFLEHLHPDDVAPHMELVARALKPGGVYVLDTPHSFSGPHDISRYFTHTAQGFHMHEWTYRELAQLGRAHGFDRMSVFRFGQRWDTPLASVVTQGIEAVLGLLPANLRWRLSQRPFGGVTVGLWRSR</sequence>
<dbReference type="GO" id="GO:0008757">
    <property type="term" value="F:S-adenosylmethionine-dependent methyltransferase activity"/>
    <property type="evidence" value="ECO:0007669"/>
    <property type="project" value="InterPro"/>
</dbReference>
<gene>
    <name evidence="2" type="ORF">BGE01nite_07360</name>
</gene>
<organism evidence="2 3">
    <name type="scientific">Brevifollis gellanilyticus</name>
    <dbReference type="NCBI Taxonomy" id="748831"/>
    <lineage>
        <taxon>Bacteria</taxon>
        <taxon>Pseudomonadati</taxon>
        <taxon>Verrucomicrobiota</taxon>
        <taxon>Verrucomicrobiia</taxon>
        <taxon>Verrucomicrobiales</taxon>
        <taxon>Verrucomicrobiaceae</taxon>
    </lineage>
</organism>
<accession>A0A512M3X3</accession>
<evidence type="ECO:0000313" key="3">
    <source>
        <dbReference type="Proteomes" id="UP000321577"/>
    </source>
</evidence>
<dbReference type="Proteomes" id="UP000321577">
    <property type="component" value="Unassembled WGS sequence"/>
</dbReference>
<name>A0A512M3X3_9BACT</name>
<dbReference type="Gene3D" id="3.40.50.150">
    <property type="entry name" value="Vaccinia Virus protein VP39"/>
    <property type="match status" value="1"/>
</dbReference>
<dbReference type="SUPFAM" id="SSF53335">
    <property type="entry name" value="S-adenosyl-L-methionine-dependent methyltransferases"/>
    <property type="match status" value="1"/>
</dbReference>
<dbReference type="OrthoDB" id="9071885at2"/>
<evidence type="ECO:0000259" key="1">
    <source>
        <dbReference type="Pfam" id="PF08241"/>
    </source>
</evidence>
<proteinExistence type="predicted"/>
<dbReference type="AlphaFoldDB" id="A0A512M3X3"/>
<dbReference type="EMBL" id="BKAG01000003">
    <property type="protein sequence ID" value="GEP41445.1"/>
    <property type="molecule type" value="Genomic_DNA"/>
</dbReference>
<reference evidence="2 3" key="1">
    <citation type="submission" date="2019-07" db="EMBL/GenBank/DDBJ databases">
        <title>Whole genome shotgun sequence of Brevifollis gellanilyticus NBRC 108608.</title>
        <authorList>
            <person name="Hosoyama A."/>
            <person name="Uohara A."/>
            <person name="Ohji S."/>
            <person name="Ichikawa N."/>
        </authorList>
    </citation>
    <scope>NUCLEOTIDE SEQUENCE [LARGE SCALE GENOMIC DNA]</scope>
    <source>
        <strain evidence="2 3">NBRC 108608</strain>
    </source>
</reference>
<dbReference type="InterPro" id="IPR013216">
    <property type="entry name" value="Methyltransf_11"/>
</dbReference>
<keyword evidence="3" id="KW-1185">Reference proteome</keyword>
<feature type="domain" description="Methyltransferase type 11" evidence="1">
    <location>
        <begin position="106"/>
        <end position="196"/>
    </location>
</feature>
<protein>
    <recommendedName>
        <fullName evidence="1">Methyltransferase type 11 domain-containing protein</fullName>
    </recommendedName>
</protein>
<dbReference type="Pfam" id="PF08241">
    <property type="entry name" value="Methyltransf_11"/>
    <property type="match status" value="1"/>
</dbReference>